<dbReference type="AlphaFoldDB" id="A0A5C6ZKY5"/>
<dbReference type="RefSeq" id="WP_147086025.1">
    <property type="nucleotide sequence ID" value="NZ_VORM01000019.1"/>
</dbReference>
<evidence type="ECO:0000256" key="14">
    <source>
        <dbReference type="HAMAP-Rule" id="MF_01346"/>
    </source>
</evidence>
<dbReference type="NCBIfam" id="NF009884">
    <property type="entry name" value="PRK13343.1"/>
    <property type="match status" value="1"/>
</dbReference>
<dbReference type="InterPro" id="IPR000194">
    <property type="entry name" value="ATPase_F1/V1/A1_a/bsu_nucl-bd"/>
</dbReference>
<feature type="domain" description="ATP synthase alpha subunit C-terminal" evidence="16">
    <location>
        <begin position="396"/>
        <end position="519"/>
    </location>
</feature>
<sequence length="528" mass="56747">MAEVNPAEISAILKQQLSGFEAGASLDEVGTVLTVGDGIVRAYGLSNVQYGELVEFDGGLEGIVLNLEEDNVGIVLLGTSVGVQEGSTVKRTGRIASVNVGEGIVGRVVDTLGNPIDGKGAIAGETYRMPLERKAPGVIYREPVTEPLQTGIKAIDAMIPVGRGQRELVIGDRQTGKTTVCIDAILNQKEFYDAGNPVYCIYVAIGQKASTVANIAKTLEEKGALAYTVIVAANASDPAAMQVYAPFTGASIGEYFRDTGRPALIVFDDLSKQAVAYREVSLLLRRPPGREAYPGDVFYLHSRLLERSAKIINNDAIAREMNDLPDILKPMVKGGGSLTALPIIETQAGDVSAYIPTNVISITDGQIFLDGDLFNSGVRPAINVGISVSRVGGNAQIKSMKKVAGTLKLDQAQFRELEAFAKFGSDLDAVTLNVIEKGRRNVEILKQAQNDPYPVEDQVAIIYAGSKNLLRDVPVNKVKEFEQEYLEFLRTKHGDVLSTLKAGKLTDEVTDTLTDVAKDLSAKYRNKI</sequence>
<keyword evidence="14" id="KW-1003">Cell membrane</keyword>
<evidence type="ECO:0000256" key="13">
    <source>
        <dbReference type="ARBA" id="ARBA00026013"/>
    </source>
</evidence>
<keyword evidence="10 14" id="KW-0472">Membrane</keyword>
<dbReference type="InterPro" id="IPR027417">
    <property type="entry name" value="P-loop_NTPase"/>
</dbReference>
<dbReference type="OrthoDB" id="9803053at2"/>
<dbReference type="SUPFAM" id="SSF52540">
    <property type="entry name" value="P-loop containing nucleoside triphosphate hydrolases"/>
    <property type="match status" value="1"/>
</dbReference>
<evidence type="ECO:0000313" key="19">
    <source>
        <dbReference type="Proteomes" id="UP000321578"/>
    </source>
</evidence>
<keyword evidence="12 14" id="KW-0066">ATP synthesis</keyword>
<dbReference type="PANTHER" id="PTHR48082">
    <property type="entry name" value="ATP SYNTHASE SUBUNIT ALPHA, MITOCHONDRIAL"/>
    <property type="match status" value="1"/>
</dbReference>
<keyword evidence="6 14" id="KW-0375">Hydrogen ion transport</keyword>
<keyword evidence="11 14" id="KW-0139">CF(1)</keyword>
<dbReference type="Pfam" id="PF02874">
    <property type="entry name" value="ATP-synt_ab_N"/>
    <property type="match status" value="1"/>
</dbReference>
<evidence type="ECO:0000256" key="9">
    <source>
        <dbReference type="ARBA" id="ARBA00023065"/>
    </source>
</evidence>
<dbReference type="Gene3D" id="2.40.30.20">
    <property type="match status" value="1"/>
</dbReference>
<dbReference type="PANTHER" id="PTHR48082:SF2">
    <property type="entry name" value="ATP SYNTHASE SUBUNIT ALPHA, MITOCHONDRIAL"/>
    <property type="match status" value="1"/>
</dbReference>
<keyword evidence="9 14" id="KW-0406">Ion transport</keyword>
<dbReference type="FunFam" id="2.40.30.20:FF:000001">
    <property type="entry name" value="ATP synthase subunit alpha"/>
    <property type="match status" value="1"/>
</dbReference>
<keyword evidence="4 14" id="KW-0813">Transport</keyword>
<keyword evidence="5 14" id="KW-0547">Nucleotide-binding</keyword>
<dbReference type="Gene3D" id="3.40.50.300">
    <property type="entry name" value="P-loop containing nucleotide triphosphate hydrolases"/>
    <property type="match status" value="1"/>
</dbReference>
<dbReference type="InterPro" id="IPR033732">
    <property type="entry name" value="ATP_synth_F1_a_nt-bd_dom"/>
</dbReference>
<evidence type="ECO:0000256" key="10">
    <source>
        <dbReference type="ARBA" id="ARBA00023136"/>
    </source>
</evidence>
<dbReference type="CDD" id="cd18113">
    <property type="entry name" value="ATP-synt_F1_alpha_C"/>
    <property type="match status" value="1"/>
</dbReference>
<organism evidence="18 19">
    <name type="scientific">Subsaximicrobium wynnwilliamsii</name>
    <dbReference type="NCBI Taxonomy" id="291179"/>
    <lineage>
        <taxon>Bacteria</taxon>
        <taxon>Pseudomonadati</taxon>
        <taxon>Bacteroidota</taxon>
        <taxon>Flavobacteriia</taxon>
        <taxon>Flavobacteriales</taxon>
        <taxon>Flavobacteriaceae</taxon>
        <taxon>Subsaximicrobium</taxon>
    </lineage>
</organism>
<feature type="site" description="Required for activity" evidence="14">
    <location>
        <position position="387"/>
    </location>
</feature>
<evidence type="ECO:0000256" key="11">
    <source>
        <dbReference type="ARBA" id="ARBA00023196"/>
    </source>
</evidence>
<evidence type="ECO:0000256" key="4">
    <source>
        <dbReference type="ARBA" id="ARBA00022448"/>
    </source>
</evidence>
<dbReference type="NCBIfam" id="TIGR00962">
    <property type="entry name" value="atpA"/>
    <property type="match status" value="1"/>
</dbReference>
<dbReference type="Proteomes" id="UP000321578">
    <property type="component" value="Unassembled WGS sequence"/>
</dbReference>
<dbReference type="InterPro" id="IPR038376">
    <property type="entry name" value="ATP_synth_asu_C_sf"/>
</dbReference>
<evidence type="ECO:0000256" key="12">
    <source>
        <dbReference type="ARBA" id="ARBA00023310"/>
    </source>
</evidence>
<reference evidence="18 19" key="1">
    <citation type="submission" date="2019-08" db="EMBL/GenBank/DDBJ databases">
        <title>Genomes of Subsaximicrobium wynnwilliamsii strains.</title>
        <authorList>
            <person name="Bowman J.P."/>
        </authorList>
    </citation>
    <scope>NUCLEOTIDE SEQUENCE [LARGE SCALE GENOMIC DNA]</scope>
    <source>
        <strain evidence="18 19">2-80-2</strain>
    </source>
</reference>
<feature type="binding site" evidence="14">
    <location>
        <begin position="171"/>
        <end position="178"/>
    </location>
    <ligand>
        <name>ATP</name>
        <dbReference type="ChEBI" id="CHEBI:30616"/>
    </ligand>
</feature>
<dbReference type="HAMAP" id="MF_01346">
    <property type="entry name" value="ATP_synth_alpha_bact"/>
    <property type="match status" value="1"/>
</dbReference>
<evidence type="ECO:0000259" key="15">
    <source>
        <dbReference type="Pfam" id="PF00006"/>
    </source>
</evidence>
<dbReference type="Pfam" id="PF00006">
    <property type="entry name" value="ATP-synt_ab"/>
    <property type="match status" value="1"/>
</dbReference>
<dbReference type="InterPro" id="IPR004100">
    <property type="entry name" value="ATPase_F1/V1/A1_a/bsu_N"/>
</dbReference>
<dbReference type="GO" id="GO:0043531">
    <property type="term" value="F:ADP binding"/>
    <property type="evidence" value="ECO:0007669"/>
    <property type="project" value="TreeGrafter"/>
</dbReference>
<dbReference type="EMBL" id="VORO01000006">
    <property type="protein sequence ID" value="TXD89667.1"/>
    <property type="molecule type" value="Genomic_DNA"/>
</dbReference>
<dbReference type="GO" id="GO:0045259">
    <property type="term" value="C:proton-transporting ATP synthase complex"/>
    <property type="evidence" value="ECO:0007669"/>
    <property type="project" value="UniProtKB-KW"/>
</dbReference>
<accession>A0A5C6ZKY5</accession>
<comment type="function">
    <text evidence="1 14">Produces ATP from ADP in the presence of a proton gradient across the membrane. The alpha chain is a regulatory subunit.</text>
</comment>
<dbReference type="Gene3D" id="1.20.150.20">
    <property type="entry name" value="ATP synthase alpha/beta chain, C-terminal domain"/>
    <property type="match status" value="1"/>
</dbReference>
<comment type="subunit">
    <text evidence="13">F-type ATPases have 2 components, CF(1) - the catalytic core - and CF(0) - the membrane proton channel. CF(1) has five subunits: alpha(3), beta(3), gamma(1), delta(1), epsilon(1). CF(0) has four main subunits: a(1), b(1), b'(1) and c(9-12).</text>
</comment>
<dbReference type="EC" id="7.1.2.2" evidence="14"/>
<dbReference type="FunFam" id="3.40.50.300:FF:000002">
    <property type="entry name" value="ATP synthase subunit alpha"/>
    <property type="match status" value="1"/>
</dbReference>
<dbReference type="GO" id="GO:0005524">
    <property type="term" value="F:ATP binding"/>
    <property type="evidence" value="ECO:0007669"/>
    <property type="project" value="UniProtKB-UniRule"/>
</dbReference>
<evidence type="ECO:0000256" key="1">
    <source>
        <dbReference type="ARBA" id="ARBA00003784"/>
    </source>
</evidence>
<dbReference type="InterPro" id="IPR036121">
    <property type="entry name" value="ATPase_F1/V1/A1_a/bsu_N_sf"/>
</dbReference>
<evidence type="ECO:0000256" key="8">
    <source>
        <dbReference type="ARBA" id="ARBA00022967"/>
    </source>
</evidence>
<keyword evidence="19" id="KW-1185">Reference proteome</keyword>
<dbReference type="GO" id="GO:0005886">
    <property type="term" value="C:plasma membrane"/>
    <property type="evidence" value="ECO:0007669"/>
    <property type="project" value="UniProtKB-SubCell"/>
</dbReference>
<gene>
    <name evidence="14" type="primary">atpA</name>
    <name evidence="18" type="ORF">ESY86_07745</name>
</gene>
<dbReference type="InterPro" id="IPR023366">
    <property type="entry name" value="ATP_synth_asu-like_sf"/>
</dbReference>
<evidence type="ECO:0000256" key="6">
    <source>
        <dbReference type="ARBA" id="ARBA00022781"/>
    </source>
</evidence>
<evidence type="ECO:0000259" key="16">
    <source>
        <dbReference type="Pfam" id="PF00306"/>
    </source>
</evidence>
<protein>
    <recommendedName>
        <fullName evidence="14">ATP synthase subunit alpha</fullName>
        <ecNumber evidence="14">7.1.2.2</ecNumber>
    </recommendedName>
    <alternativeName>
        <fullName evidence="14">ATP synthase F1 sector subunit alpha</fullName>
    </alternativeName>
    <alternativeName>
        <fullName evidence="14">F-ATPase subunit alpha</fullName>
    </alternativeName>
</protein>
<dbReference type="SUPFAM" id="SSF47917">
    <property type="entry name" value="C-terminal domain of alpha and beta subunits of F1 ATP synthase"/>
    <property type="match status" value="1"/>
</dbReference>
<feature type="domain" description="ATPase F1/V1/A1 complex alpha/beta subunit nucleotide-binding" evidence="15">
    <location>
        <begin position="151"/>
        <end position="389"/>
    </location>
</feature>
<evidence type="ECO:0000313" key="18">
    <source>
        <dbReference type="EMBL" id="TXD89667.1"/>
    </source>
</evidence>
<evidence type="ECO:0000256" key="3">
    <source>
        <dbReference type="ARBA" id="ARBA00008936"/>
    </source>
</evidence>
<dbReference type="FunFam" id="1.20.150.20:FF:000001">
    <property type="entry name" value="ATP synthase subunit alpha"/>
    <property type="match status" value="1"/>
</dbReference>
<dbReference type="InterPro" id="IPR000793">
    <property type="entry name" value="ATP_synth_asu_C"/>
</dbReference>
<evidence type="ECO:0000259" key="17">
    <source>
        <dbReference type="Pfam" id="PF02874"/>
    </source>
</evidence>
<comment type="similarity">
    <text evidence="3 14">Belongs to the ATPase alpha/beta chains family.</text>
</comment>
<dbReference type="GO" id="GO:0046933">
    <property type="term" value="F:proton-transporting ATP synthase activity, rotational mechanism"/>
    <property type="evidence" value="ECO:0007669"/>
    <property type="project" value="UniProtKB-UniRule"/>
</dbReference>
<dbReference type="CDD" id="cd18116">
    <property type="entry name" value="ATP-synt_F1_alpha_N"/>
    <property type="match status" value="1"/>
</dbReference>
<dbReference type="SUPFAM" id="SSF50615">
    <property type="entry name" value="N-terminal domain of alpha and beta subunits of F1 ATP synthase"/>
    <property type="match status" value="1"/>
</dbReference>
<dbReference type="CDD" id="cd01132">
    <property type="entry name" value="F1-ATPase_alpha_CD"/>
    <property type="match status" value="1"/>
</dbReference>
<comment type="caution">
    <text evidence="18">The sequence shown here is derived from an EMBL/GenBank/DDBJ whole genome shotgun (WGS) entry which is preliminary data.</text>
</comment>
<name>A0A5C6ZKY5_9FLAO</name>
<proteinExistence type="inferred from homology"/>
<dbReference type="PIRSF" id="PIRSF039088">
    <property type="entry name" value="F_ATPase_subunit_alpha"/>
    <property type="match status" value="1"/>
</dbReference>
<comment type="subcellular location">
    <subcellularLocation>
        <location evidence="14">Cell membrane</location>
        <topology evidence="14">Peripheral membrane protein</topology>
    </subcellularLocation>
    <subcellularLocation>
        <location evidence="2">Membrane</location>
        <topology evidence="2">Peripheral membrane protein</topology>
    </subcellularLocation>
</comment>
<keyword evidence="8 14" id="KW-1278">Translocase</keyword>
<evidence type="ECO:0000256" key="7">
    <source>
        <dbReference type="ARBA" id="ARBA00022840"/>
    </source>
</evidence>
<feature type="domain" description="ATPase F1/V1/A1 complex alpha/beta subunit N-terminal" evidence="17">
    <location>
        <begin position="28"/>
        <end position="93"/>
    </location>
</feature>
<evidence type="ECO:0000256" key="5">
    <source>
        <dbReference type="ARBA" id="ARBA00022741"/>
    </source>
</evidence>
<dbReference type="Pfam" id="PF00306">
    <property type="entry name" value="ATP-synt_ab_C"/>
    <property type="match status" value="1"/>
</dbReference>
<comment type="catalytic activity">
    <reaction evidence="14">
        <text>ATP + H2O + 4 H(+)(in) = ADP + phosphate + 5 H(+)(out)</text>
        <dbReference type="Rhea" id="RHEA:57720"/>
        <dbReference type="ChEBI" id="CHEBI:15377"/>
        <dbReference type="ChEBI" id="CHEBI:15378"/>
        <dbReference type="ChEBI" id="CHEBI:30616"/>
        <dbReference type="ChEBI" id="CHEBI:43474"/>
        <dbReference type="ChEBI" id="CHEBI:456216"/>
        <dbReference type="EC" id="7.1.2.2"/>
    </reaction>
</comment>
<dbReference type="InterPro" id="IPR020003">
    <property type="entry name" value="ATPase_a/bsu_AS"/>
</dbReference>
<keyword evidence="7 14" id="KW-0067">ATP-binding</keyword>
<evidence type="ECO:0000256" key="2">
    <source>
        <dbReference type="ARBA" id="ARBA00004170"/>
    </source>
</evidence>
<dbReference type="InterPro" id="IPR005294">
    <property type="entry name" value="ATP_synth_F1_asu"/>
</dbReference>
<dbReference type="PROSITE" id="PS00152">
    <property type="entry name" value="ATPASE_ALPHA_BETA"/>
    <property type="match status" value="1"/>
</dbReference>